<reference evidence="1" key="1">
    <citation type="submission" date="2020-11" db="EMBL/GenBank/DDBJ databases">
        <title>Genome seq and assembly of Planobacterium sp.</title>
        <authorList>
            <person name="Chhetri G."/>
        </authorList>
    </citation>
    <scope>NUCLEOTIDE SEQUENCE</scope>
    <source>
        <strain evidence="1">GCR5</strain>
    </source>
</reference>
<dbReference type="EMBL" id="JADKYY010000005">
    <property type="protein sequence ID" value="MBF5027197.1"/>
    <property type="molecule type" value="Genomic_DNA"/>
</dbReference>
<protein>
    <submittedName>
        <fullName evidence="1">Uncharacterized protein</fullName>
    </submittedName>
</protein>
<evidence type="ECO:0000313" key="2">
    <source>
        <dbReference type="Proteomes" id="UP000694480"/>
    </source>
</evidence>
<dbReference type="Proteomes" id="UP000694480">
    <property type="component" value="Unassembled WGS sequence"/>
</dbReference>
<organism evidence="1 2">
    <name type="scientific">Planobacterium oryzisoli</name>
    <dbReference type="NCBI Taxonomy" id="2771435"/>
    <lineage>
        <taxon>Bacteria</taxon>
        <taxon>Pseudomonadati</taxon>
        <taxon>Bacteroidota</taxon>
        <taxon>Flavobacteriia</taxon>
        <taxon>Flavobacteriales</taxon>
        <taxon>Weeksellaceae</taxon>
        <taxon>Chryseobacterium group</taxon>
        <taxon>Chryseobacterium</taxon>
    </lineage>
</organism>
<accession>A0A930YVK9</accession>
<keyword evidence="2" id="KW-1185">Reference proteome</keyword>
<sequence length="165" mass="17777">MNSISTYAQSEVTLNIKLHPIQTLVVNQAKVDINYTTKEDYQNGVTIEEPEHITVYSTGGFTVQVKASSANLVSADPTVTETISSGDIQISATESTTTIPGITLNAVALDTTGKDLIVSPSGCVDKSFNIAYAAKGDLNQYVNKYFNANEPTIYSTDVIYEIVAR</sequence>
<evidence type="ECO:0000313" key="1">
    <source>
        <dbReference type="EMBL" id="MBF5027197.1"/>
    </source>
</evidence>
<dbReference type="AlphaFoldDB" id="A0A930YVK9"/>
<gene>
    <name evidence="1" type="ORF">IC612_05235</name>
</gene>
<proteinExistence type="predicted"/>
<comment type="caution">
    <text evidence="1">The sequence shown here is derived from an EMBL/GenBank/DDBJ whole genome shotgun (WGS) entry which is preliminary data.</text>
</comment>
<name>A0A930YVK9_9FLAO</name>